<sequence>MKKLGLLLLSVIVFAAVTMAQDRGPRNFDPKEMAKRQTDELTKALDLNKDQAAKVLELNTKVGEKMSSMREEMRDGGGDREAMREKMTKIREEQKVEMKKILTEAQYKKYEKYLEERRAQRGQGRPGGQR</sequence>
<feature type="chain" id="PRO_5017321476" evidence="2">
    <location>
        <begin position="21"/>
        <end position="130"/>
    </location>
</feature>
<feature type="region of interest" description="Disordered" evidence="1">
    <location>
        <begin position="63"/>
        <end position="83"/>
    </location>
</feature>
<organism evidence="3 4">
    <name type="scientific">Maribellus luteus</name>
    <dbReference type="NCBI Taxonomy" id="2305463"/>
    <lineage>
        <taxon>Bacteria</taxon>
        <taxon>Pseudomonadati</taxon>
        <taxon>Bacteroidota</taxon>
        <taxon>Bacteroidia</taxon>
        <taxon>Marinilabiliales</taxon>
        <taxon>Prolixibacteraceae</taxon>
        <taxon>Maribellus</taxon>
    </lineage>
</organism>
<gene>
    <name evidence="3" type="ORF">D1614_02360</name>
</gene>
<evidence type="ECO:0000313" key="3">
    <source>
        <dbReference type="EMBL" id="RIJ50790.1"/>
    </source>
</evidence>
<dbReference type="RefSeq" id="WP_119436258.1">
    <property type="nucleotide sequence ID" value="NZ_QWGR01000001.1"/>
</dbReference>
<dbReference type="OrthoDB" id="1123214at2"/>
<dbReference type="Proteomes" id="UP000265926">
    <property type="component" value="Unassembled WGS sequence"/>
</dbReference>
<keyword evidence="2" id="KW-0732">Signal</keyword>
<evidence type="ECO:0000313" key="4">
    <source>
        <dbReference type="Proteomes" id="UP000265926"/>
    </source>
</evidence>
<evidence type="ECO:0000256" key="2">
    <source>
        <dbReference type="SAM" id="SignalP"/>
    </source>
</evidence>
<evidence type="ECO:0000256" key="1">
    <source>
        <dbReference type="SAM" id="MobiDB-lite"/>
    </source>
</evidence>
<proteinExistence type="predicted"/>
<dbReference type="EMBL" id="QWGR01000001">
    <property type="protein sequence ID" value="RIJ50790.1"/>
    <property type="molecule type" value="Genomic_DNA"/>
</dbReference>
<reference evidence="3 4" key="1">
    <citation type="submission" date="2018-08" db="EMBL/GenBank/DDBJ databases">
        <title>Pallidiluteibacterium maritimus gen. nov., sp. nov., isolated from coastal sediment.</title>
        <authorList>
            <person name="Zhou L.Y."/>
        </authorList>
    </citation>
    <scope>NUCLEOTIDE SEQUENCE [LARGE SCALE GENOMIC DNA]</scope>
    <source>
        <strain evidence="3 4">XSD2</strain>
    </source>
</reference>
<keyword evidence="4" id="KW-1185">Reference proteome</keyword>
<dbReference type="AlphaFoldDB" id="A0A399T302"/>
<accession>A0A399T302</accession>
<name>A0A399T302_9BACT</name>
<protein>
    <submittedName>
        <fullName evidence="3">DUF4890 domain-containing protein</fullName>
    </submittedName>
</protein>
<feature type="signal peptide" evidence="2">
    <location>
        <begin position="1"/>
        <end position="20"/>
    </location>
</feature>
<comment type="caution">
    <text evidence="3">The sequence shown here is derived from an EMBL/GenBank/DDBJ whole genome shotgun (WGS) entry which is preliminary data.</text>
</comment>